<accession>A0A6I6MLR7</accession>
<keyword evidence="2" id="KW-0479">Metal-binding</keyword>
<dbReference type="InterPro" id="IPR051323">
    <property type="entry name" value="AtsK-like"/>
</dbReference>
<dbReference type="SUPFAM" id="SSF51197">
    <property type="entry name" value="Clavaminate synthase-like"/>
    <property type="match status" value="1"/>
</dbReference>
<dbReference type="InterPro" id="IPR003819">
    <property type="entry name" value="TauD/TfdA-like"/>
</dbReference>
<evidence type="ECO:0000259" key="7">
    <source>
        <dbReference type="Pfam" id="PF02668"/>
    </source>
</evidence>
<keyword evidence="9" id="KW-1185">Reference proteome</keyword>
<reference evidence="9" key="1">
    <citation type="submission" date="2019-12" db="EMBL/GenBank/DDBJ databases">
        <title>Complete genome of Terracaulis silvestris 0127_4.</title>
        <authorList>
            <person name="Vieira S."/>
            <person name="Riedel T."/>
            <person name="Sproer C."/>
            <person name="Pascual J."/>
            <person name="Boedeker C."/>
            <person name="Overmann J."/>
        </authorList>
    </citation>
    <scope>NUCLEOTIDE SEQUENCE [LARGE SCALE GENOMIC DNA]</scope>
    <source>
        <strain evidence="9">0127_4</strain>
    </source>
</reference>
<evidence type="ECO:0000256" key="6">
    <source>
        <dbReference type="SAM" id="MobiDB-lite"/>
    </source>
</evidence>
<feature type="compositionally biased region" description="Basic and acidic residues" evidence="6">
    <location>
        <begin position="167"/>
        <end position="181"/>
    </location>
</feature>
<keyword evidence="3 8" id="KW-0223">Dioxygenase</keyword>
<feature type="region of interest" description="Disordered" evidence="6">
    <location>
        <begin position="161"/>
        <end position="181"/>
    </location>
</feature>
<evidence type="ECO:0000313" key="9">
    <source>
        <dbReference type="Proteomes" id="UP000431269"/>
    </source>
</evidence>
<sequence>MERTLIGIEDLEGGLGVRVSGVDLAKGCDGPTMERLRELLYRHHVLVIGGQSLDTQTYLAFGKRWGAPIEFLREDQRVDGSPEVIIVSNSPFLFPEGARDYAVHWHSDSTYEEVPASTTMLYCLEAPKAGGETLFADTEAAYAALSGEMKARIEGLMGRHKAGAGQRDPEFGERPHSKKPFSEEAQKRIRTFLHPLALTHPVTRKRVLFGVAGTATGIEGMEDATAMKLITDLKRHVLQPQFRGGYTAREGDILLWDNYSLIHTATPIDYSLEDGHRRVLHRISVKGFAPAA</sequence>
<dbReference type="InterPro" id="IPR042098">
    <property type="entry name" value="TauD-like_sf"/>
</dbReference>
<proteinExistence type="inferred from homology"/>
<keyword evidence="5" id="KW-0408">Iron</keyword>
<dbReference type="PANTHER" id="PTHR30468">
    <property type="entry name" value="ALPHA-KETOGLUTARATE-DEPENDENT SULFONATE DIOXYGENASE"/>
    <property type="match status" value="1"/>
</dbReference>
<dbReference type="Proteomes" id="UP000431269">
    <property type="component" value="Chromosome"/>
</dbReference>
<dbReference type="AlphaFoldDB" id="A0A6I6MLR7"/>
<dbReference type="GO" id="GO:0046872">
    <property type="term" value="F:metal ion binding"/>
    <property type="evidence" value="ECO:0007669"/>
    <property type="project" value="UniProtKB-KW"/>
</dbReference>
<feature type="domain" description="TauD/TfdA-like" evidence="7">
    <location>
        <begin position="9"/>
        <end position="283"/>
    </location>
</feature>
<evidence type="ECO:0000256" key="4">
    <source>
        <dbReference type="ARBA" id="ARBA00023002"/>
    </source>
</evidence>
<dbReference type="EC" id="1.14.11.17" evidence="8"/>
<dbReference type="KEGG" id="tsv:DSM104635_00469"/>
<name>A0A6I6MLR7_9CAUL</name>
<evidence type="ECO:0000256" key="1">
    <source>
        <dbReference type="ARBA" id="ARBA00005896"/>
    </source>
</evidence>
<comment type="similarity">
    <text evidence="1">Belongs to the TfdA dioxygenase family.</text>
</comment>
<dbReference type="GO" id="GO:0005737">
    <property type="term" value="C:cytoplasm"/>
    <property type="evidence" value="ECO:0007669"/>
    <property type="project" value="TreeGrafter"/>
</dbReference>
<gene>
    <name evidence="8" type="primary">tauD_1</name>
    <name evidence="8" type="ORF">DSM104635_00469</name>
</gene>
<dbReference type="GO" id="GO:0006790">
    <property type="term" value="P:sulfur compound metabolic process"/>
    <property type="evidence" value="ECO:0007669"/>
    <property type="project" value="TreeGrafter"/>
</dbReference>
<dbReference type="EMBL" id="CP047045">
    <property type="protein sequence ID" value="QGZ93657.1"/>
    <property type="molecule type" value="Genomic_DNA"/>
</dbReference>
<dbReference type="GO" id="GO:0000908">
    <property type="term" value="F:taurine dioxygenase activity"/>
    <property type="evidence" value="ECO:0007669"/>
    <property type="project" value="UniProtKB-EC"/>
</dbReference>
<evidence type="ECO:0000313" key="8">
    <source>
        <dbReference type="EMBL" id="QGZ93657.1"/>
    </source>
</evidence>
<evidence type="ECO:0000256" key="2">
    <source>
        <dbReference type="ARBA" id="ARBA00022723"/>
    </source>
</evidence>
<protein>
    <submittedName>
        <fullName evidence="8">Alpha-ketoglutarate-dependent taurine dioxygenase</fullName>
        <ecNumber evidence="8">1.14.11.17</ecNumber>
    </submittedName>
</protein>
<dbReference type="Gene3D" id="3.60.130.10">
    <property type="entry name" value="Clavaminate synthase-like"/>
    <property type="match status" value="1"/>
</dbReference>
<evidence type="ECO:0000256" key="3">
    <source>
        <dbReference type="ARBA" id="ARBA00022964"/>
    </source>
</evidence>
<keyword evidence="4 8" id="KW-0560">Oxidoreductase</keyword>
<evidence type="ECO:0000256" key="5">
    <source>
        <dbReference type="ARBA" id="ARBA00023004"/>
    </source>
</evidence>
<dbReference type="PANTHER" id="PTHR30468:SF1">
    <property type="entry name" value="ALPHA-KETOGLUTARATE-DEPENDENT SULFONATE DIOXYGENASE"/>
    <property type="match status" value="1"/>
</dbReference>
<organism evidence="8 9">
    <name type="scientific">Terricaulis silvestris</name>
    <dbReference type="NCBI Taxonomy" id="2686094"/>
    <lineage>
        <taxon>Bacteria</taxon>
        <taxon>Pseudomonadati</taxon>
        <taxon>Pseudomonadota</taxon>
        <taxon>Alphaproteobacteria</taxon>
        <taxon>Caulobacterales</taxon>
        <taxon>Caulobacteraceae</taxon>
        <taxon>Terricaulis</taxon>
    </lineage>
</organism>
<dbReference type="Pfam" id="PF02668">
    <property type="entry name" value="TauD"/>
    <property type="match status" value="1"/>
</dbReference>